<name>A0A6D2K4T1_9BRAS</name>
<gene>
    <name evidence="3" type="ORF">MERR_LOCUS30758</name>
</gene>
<dbReference type="GO" id="GO:0003676">
    <property type="term" value="F:nucleic acid binding"/>
    <property type="evidence" value="ECO:0007669"/>
    <property type="project" value="InterPro"/>
</dbReference>
<dbReference type="PANTHER" id="PTHR34146:SF3">
    <property type="entry name" value="POLYNUCLEOTIDYL TRANSFERASE, RIBONUCLEASE H-LIKE SUPERFAMILY PROTEIN"/>
    <property type="match status" value="1"/>
</dbReference>
<dbReference type="InterPro" id="IPR002156">
    <property type="entry name" value="RNaseH_domain"/>
</dbReference>
<dbReference type="GO" id="GO:0004523">
    <property type="term" value="F:RNA-DNA hybrid ribonuclease activity"/>
    <property type="evidence" value="ECO:0007669"/>
    <property type="project" value="InterPro"/>
</dbReference>
<evidence type="ECO:0000313" key="4">
    <source>
        <dbReference type="Proteomes" id="UP000467841"/>
    </source>
</evidence>
<proteinExistence type="predicted"/>
<dbReference type="Pfam" id="PF13456">
    <property type="entry name" value="RVT_3"/>
    <property type="match status" value="1"/>
</dbReference>
<dbReference type="EMBL" id="CACVBM020001282">
    <property type="protein sequence ID" value="CAA7043523.1"/>
    <property type="molecule type" value="Genomic_DNA"/>
</dbReference>
<keyword evidence="4" id="KW-1185">Reference proteome</keyword>
<dbReference type="OrthoDB" id="1306118at2759"/>
<dbReference type="SUPFAM" id="SSF53098">
    <property type="entry name" value="Ribonuclease H-like"/>
    <property type="match status" value="1"/>
</dbReference>
<evidence type="ECO:0000256" key="1">
    <source>
        <dbReference type="SAM" id="MobiDB-lite"/>
    </source>
</evidence>
<feature type="region of interest" description="Disordered" evidence="1">
    <location>
        <begin position="1"/>
        <end position="67"/>
    </location>
</feature>
<dbReference type="InterPro" id="IPR044730">
    <property type="entry name" value="RNase_H-like_dom_plant"/>
</dbReference>
<feature type="domain" description="RNase H type-1" evidence="2">
    <location>
        <begin position="62"/>
        <end position="183"/>
    </location>
</feature>
<dbReference type="InterPro" id="IPR012337">
    <property type="entry name" value="RNaseH-like_sf"/>
</dbReference>
<dbReference type="InterPro" id="IPR036397">
    <property type="entry name" value="RNaseH_sf"/>
</dbReference>
<comment type="caution">
    <text evidence="3">The sequence shown here is derived from an EMBL/GenBank/DDBJ whole genome shotgun (WGS) entry which is preliminary data.</text>
</comment>
<accession>A0A6D2K4T1</accession>
<sequence>MGQGAWRDLAHGSSSTGYAKEEGRSHLEDQLDRPLDQPVEFLNSTGQASTRSSWKSKSNPKNIDGSWKATDPQAGLGWYNFNTETGEKLIGTCNLRRGISPLQAELEALIWAMQCMLRHKKLTIVFQTDCSDVVKMVSKPEEWPAFATLLEEFCRCWTEFTSFSIVHIPRTKNTKADKLSRSARVLPTDVFYVNSVSPAWISELV</sequence>
<protein>
    <recommendedName>
        <fullName evidence="2">RNase H type-1 domain-containing protein</fullName>
    </recommendedName>
</protein>
<dbReference type="AlphaFoldDB" id="A0A6D2K4T1"/>
<reference evidence="3" key="1">
    <citation type="submission" date="2020-01" db="EMBL/GenBank/DDBJ databases">
        <authorList>
            <person name="Mishra B."/>
        </authorList>
    </citation>
    <scope>NUCLEOTIDE SEQUENCE [LARGE SCALE GENOMIC DNA]</scope>
</reference>
<feature type="compositionally biased region" description="Basic and acidic residues" evidence="1">
    <location>
        <begin position="19"/>
        <end position="35"/>
    </location>
</feature>
<dbReference type="Proteomes" id="UP000467841">
    <property type="component" value="Unassembled WGS sequence"/>
</dbReference>
<dbReference type="CDD" id="cd06222">
    <property type="entry name" value="RNase_H_like"/>
    <property type="match status" value="1"/>
</dbReference>
<evidence type="ECO:0000259" key="2">
    <source>
        <dbReference type="Pfam" id="PF13456"/>
    </source>
</evidence>
<evidence type="ECO:0000313" key="3">
    <source>
        <dbReference type="EMBL" id="CAA7043523.1"/>
    </source>
</evidence>
<dbReference type="PANTHER" id="PTHR34146">
    <property type="entry name" value="POLYNUCLEOTIDYL TRANSFERASE, RIBONUCLEASE H-LIKE SUPERFAMILY PROTEIN-RELATED"/>
    <property type="match status" value="1"/>
</dbReference>
<feature type="compositionally biased region" description="Polar residues" evidence="1">
    <location>
        <begin position="42"/>
        <end position="61"/>
    </location>
</feature>
<dbReference type="Gene3D" id="3.30.420.10">
    <property type="entry name" value="Ribonuclease H-like superfamily/Ribonuclease H"/>
    <property type="match status" value="1"/>
</dbReference>
<organism evidence="3 4">
    <name type="scientific">Microthlaspi erraticum</name>
    <dbReference type="NCBI Taxonomy" id="1685480"/>
    <lineage>
        <taxon>Eukaryota</taxon>
        <taxon>Viridiplantae</taxon>
        <taxon>Streptophyta</taxon>
        <taxon>Embryophyta</taxon>
        <taxon>Tracheophyta</taxon>
        <taxon>Spermatophyta</taxon>
        <taxon>Magnoliopsida</taxon>
        <taxon>eudicotyledons</taxon>
        <taxon>Gunneridae</taxon>
        <taxon>Pentapetalae</taxon>
        <taxon>rosids</taxon>
        <taxon>malvids</taxon>
        <taxon>Brassicales</taxon>
        <taxon>Brassicaceae</taxon>
        <taxon>Coluteocarpeae</taxon>
        <taxon>Microthlaspi</taxon>
    </lineage>
</organism>